<gene>
    <name evidence="10" type="ORF">DFR64_1189</name>
</gene>
<dbReference type="InterPro" id="IPR050297">
    <property type="entry name" value="LipidA_mod_glycosyltrf_83"/>
</dbReference>
<feature type="transmembrane region" description="Helical" evidence="8">
    <location>
        <begin position="491"/>
        <end position="510"/>
    </location>
</feature>
<dbReference type="OrthoDB" id="9756266at2"/>
<feature type="transmembrane region" description="Helical" evidence="8">
    <location>
        <begin position="367"/>
        <end position="387"/>
    </location>
</feature>
<feature type="domain" description="Glycosyltransferase RgtA/B/C/D-like" evidence="9">
    <location>
        <begin position="217"/>
        <end position="373"/>
    </location>
</feature>
<keyword evidence="5 8" id="KW-0812">Transmembrane</keyword>
<evidence type="ECO:0000256" key="6">
    <source>
        <dbReference type="ARBA" id="ARBA00022989"/>
    </source>
</evidence>
<dbReference type="Proteomes" id="UP000256388">
    <property type="component" value="Unassembled WGS sequence"/>
</dbReference>
<reference evidence="10 11" key="1">
    <citation type="submission" date="2018-08" db="EMBL/GenBank/DDBJ databases">
        <title>Genomic Encyclopedia of Type Strains, Phase IV (KMG-IV): sequencing the most valuable type-strain genomes for metagenomic binning, comparative biology and taxonomic classification.</title>
        <authorList>
            <person name="Goeker M."/>
        </authorList>
    </citation>
    <scope>NUCLEOTIDE SEQUENCE [LARGE SCALE GENOMIC DNA]</scope>
    <source>
        <strain evidence="10 11">DSM 23923</strain>
    </source>
</reference>
<dbReference type="PANTHER" id="PTHR33908">
    <property type="entry name" value="MANNOSYLTRANSFERASE YKCB-RELATED"/>
    <property type="match status" value="1"/>
</dbReference>
<keyword evidence="4 10" id="KW-0808">Transferase</keyword>
<keyword evidence="3 10" id="KW-0328">Glycosyltransferase</keyword>
<accession>A0A3E0AI15</accession>
<evidence type="ECO:0000256" key="2">
    <source>
        <dbReference type="ARBA" id="ARBA00022475"/>
    </source>
</evidence>
<keyword evidence="7 8" id="KW-0472">Membrane</keyword>
<protein>
    <submittedName>
        <fullName evidence="10">Dolichyl-phosphate-mannose-protein mannosyltransferase</fullName>
    </submittedName>
</protein>
<feature type="transmembrane region" description="Helical" evidence="8">
    <location>
        <begin position="214"/>
        <end position="230"/>
    </location>
</feature>
<feature type="transmembrane region" description="Helical" evidence="8">
    <location>
        <begin position="567"/>
        <end position="587"/>
    </location>
</feature>
<dbReference type="InterPro" id="IPR038731">
    <property type="entry name" value="RgtA/B/C-like"/>
</dbReference>
<evidence type="ECO:0000259" key="9">
    <source>
        <dbReference type="Pfam" id="PF13231"/>
    </source>
</evidence>
<dbReference type="PANTHER" id="PTHR33908:SF11">
    <property type="entry name" value="MEMBRANE PROTEIN"/>
    <property type="match status" value="1"/>
</dbReference>
<keyword evidence="2" id="KW-1003">Cell membrane</keyword>
<evidence type="ECO:0000256" key="4">
    <source>
        <dbReference type="ARBA" id="ARBA00022679"/>
    </source>
</evidence>
<dbReference type="AlphaFoldDB" id="A0A3E0AI15"/>
<feature type="transmembrane region" description="Helical" evidence="8">
    <location>
        <begin position="159"/>
        <end position="178"/>
    </location>
</feature>
<dbReference type="Pfam" id="PF13231">
    <property type="entry name" value="PMT_2"/>
    <property type="match status" value="1"/>
</dbReference>
<evidence type="ECO:0000256" key="8">
    <source>
        <dbReference type="SAM" id="Phobius"/>
    </source>
</evidence>
<feature type="transmembrane region" description="Helical" evidence="8">
    <location>
        <begin position="291"/>
        <end position="307"/>
    </location>
</feature>
<dbReference type="EMBL" id="QUMS01000001">
    <property type="protein sequence ID" value="REG11311.1"/>
    <property type="molecule type" value="Genomic_DNA"/>
</dbReference>
<keyword evidence="11" id="KW-1185">Reference proteome</keyword>
<organism evidence="10 11">
    <name type="scientific">Pelolinea submarina</name>
    <dbReference type="NCBI Taxonomy" id="913107"/>
    <lineage>
        <taxon>Bacteria</taxon>
        <taxon>Bacillati</taxon>
        <taxon>Chloroflexota</taxon>
        <taxon>Anaerolineae</taxon>
        <taxon>Anaerolineales</taxon>
        <taxon>Anaerolineaceae</taxon>
        <taxon>Pelolinea</taxon>
    </lineage>
</organism>
<evidence type="ECO:0000256" key="3">
    <source>
        <dbReference type="ARBA" id="ARBA00022676"/>
    </source>
</evidence>
<evidence type="ECO:0000313" key="10">
    <source>
        <dbReference type="EMBL" id="REG11311.1"/>
    </source>
</evidence>
<dbReference type="GO" id="GO:0016763">
    <property type="term" value="F:pentosyltransferase activity"/>
    <property type="evidence" value="ECO:0007669"/>
    <property type="project" value="TreeGrafter"/>
</dbReference>
<feature type="transmembrane region" description="Helical" evidence="8">
    <location>
        <begin position="319"/>
        <end position="346"/>
    </location>
</feature>
<evidence type="ECO:0000256" key="5">
    <source>
        <dbReference type="ARBA" id="ARBA00022692"/>
    </source>
</evidence>
<evidence type="ECO:0000313" key="11">
    <source>
        <dbReference type="Proteomes" id="UP000256388"/>
    </source>
</evidence>
<keyword evidence="6 8" id="KW-1133">Transmembrane helix</keyword>
<dbReference type="GO" id="GO:0005886">
    <property type="term" value="C:plasma membrane"/>
    <property type="evidence" value="ECO:0007669"/>
    <property type="project" value="UniProtKB-SubCell"/>
</dbReference>
<feature type="transmembrane region" description="Helical" evidence="8">
    <location>
        <begin position="522"/>
        <end position="547"/>
    </location>
</feature>
<feature type="transmembrane region" description="Helical" evidence="8">
    <location>
        <begin position="263"/>
        <end position="282"/>
    </location>
</feature>
<feature type="transmembrane region" description="Helical" evidence="8">
    <location>
        <begin position="237"/>
        <end position="257"/>
    </location>
</feature>
<feature type="transmembrane region" description="Helical" evidence="8">
    <location>
        <begin position="41"/>
        <end position="62"/>
    </location>
</feature>
<evidence type="ECO:0000256" key="1">
    <source>
        <dbReference type="ARBA" id="ARBA00004651"/>
    </source>
</evidence>
<proteinExistence type="predicted"/>
<name>A0A3E0AI15_9CHLR</name>
<feature type="transmembrane region" description="Helical" evidence="8">
    <location>
        <begin position="120"/>
        <end position="139"/>
    </location>
</feature>
<comment type="caution">
    <text evidence="10">The sequence shown here is derived from an EMBL/GenBank/DDBJ whole genome shotgun (WGS) entry which is preliminary data.</text>
</comment>
<dbReference type="GO" id="GO:0009103">
    <property type="term" value="P:lipopolysaccharide biosynthetic process"/>
    <property type="evidence" value="ECO:0007669"/>
    <property type="project" value="UniProtKB-ARBA"/>
</dbReference>
<evidence type="ECO:0000256" key="7">
    <source>
        <dbReference type="ARBA" id="ARBA00023136"/>
    </source>
</evidence>
<feature type="transmembrane region" description="Helical" evidence="8">
    <location>
        <begin position="422"/>
        <end position="441"/>
    </location>
</feature>
<sequence>MWITTFLILSTIETAALIWFTLMNRSAAQESLLWGYSSEKLVLLFLLFLILLLFIFLIFYSLKPGSRQYQRLRNLAAGEKPLWIALWNSLLLAAVIYYLFIHPQEWYGSYYILFDHLKAVLFWLLVLSLQTVFFVLVRLSIGFTAQPEGNVRGGAMKELGALSLVFLFALAVKFAFVLPHTYGLYKDVGESKYFNMIFYLFDGRFLHAADDVTTHYPFLYPLLLLFTYAVKNYTFQAILVLNAIFSSSIVFPLYLLARRFLNKHASLILIIIASLIPFQFLTPNRLMSENLYFPLLLWSVYLAFVLPRDPKYRWAWDCLAGMFFGLMYLTRFISLAIIPFLFLIWWIKPYAGADGLLRFSPGKFLRVLIMLLLTALVYSPWVIIGLGNGLTFTQTLGFGITAFTNPQQLTALNLLKWLMLYSMYYVLLAAPVLNLIILVVRDSQSKHQASERRRWLASLLILLLAFTLAVVRHSWRAYYNLDQPEKIMGRYVIYFVPLFLLTGFIGLKAFHKSAYRSSRSFLIISILIPVFLVGISYATIIMGKVIPLGENFIQPLISIDGFYIKELGVFFFGLLILLYLGGAYFIWNGREKAVEFVGWTLLAFYLFAEPDCREFLNNENTYQELGYRVSEMILSASRETGCAAPYKIYLSDGFYVDDRKDFAWSLYVRNLSCDWEIIKYDADQKPEMDGDVGFIIYPFDEAKPASYRSDQVWEIDGKKFVVERELGYVPEAGE</sequence>
<comment type="subcellular location">
    <subcellularLocation>
        <location evidence="1">Cell membrane</location>
        <topology evidence="1">Multi-pass membrane protein</topology>
    </subcellularLocation>
</comment>
<dbReference type="RefSeq" id="WP_116224446.1">
    <property type="nucleotide sequence ID" value="NZ_AP018437.1"/>
</dbReference>
<feature type="transmembrane region" description="Helical" evidence="8">
    <location>
        <begin position="453"/>
        <end position="471"/>
    </location>
</feature>
<feature type="transmembrane region" description="Helical" evidence="8">
    <location>
        <begin position="82"/>
        <end position="100"/>
    </location>
</feature>